<evidence type="ECO:0000313" key="2">
    <source>
        <dbReference type="Ensembl" id="ENSSMAP00000031013.1"/>
    </source>
</evidence>
<dbReference type="Ensembl" id="ENSSMAT00000031392.2">
    <property type="protein sequence ID" value="ENSSMAP00000031013.1"/>
    <property type="gene ID" value="ENSSMAG00000019015.2"/>
</dbReference>
<reference evidence="2" key="2">
    <citation type="submission" date="2025-08" db="UniProtKB">
        <authorList>
            <consortium name="Ensembl"/>
        </authorList>
    </citation>
    <scope>IDENTIFICATION</scope>
</reference>
<feature type="signal peptide" evidence="1">
    <location>
        <begin position="1"/>
        <end position="17"/>
    </location>
</feature>
<organism evidence="2 3">
    <name type="scientific">Scophthalmus maximus</name>
    <name type="common">Turbot</name>
    <name type="synonym">Psetta maxima</name>
    <dbReference type="NCBI Taxonomy" id="52904"/>
    <lineage>
        <taxon>Eukaryota</taxon>
        <taxon>Metazoa</taxon>
        <taxon>Chordata</taxon>
        <taxon>Craniata</taxon>
        <taxon>Vertebrata</taxon>
        <taxon>Euteleostomi</taxon>
        <taxon>Actinopterygii</taxon>
        <taxon>Neopterygii</taxon>
        <taxon>Teleostei</taxon>
        <taxon>Neoteleostei</taxon>
        <taxon>Acanthomorphata</taxon>
        <taxon>Carangaria</taxon>
        <taxon>Pleuronectiformes</taxon>
        <taxon>Pleuronectoidei</taxon>
        <taxon>Scophthalmidae</taxon>
        <taxon>Scophthalmus</taxon>
    </lineage>
</organism>
<sequence length="52" mass="6072">LICFSLPLFFFLKSCNGLETTCYFTTHHLVRFMSYKKNCGLPQNSLQIAEEH</sequence>
<protein>
    <submittedName>
        <fullName evidence="2">Uncharacterized protein</fullName>
    </submittedName>
</protein>
<dbReference type="SUPFAM" id="SSF57302">
    <property type="entry name" value="Snake toxin-like"/>
    <property type="match status" value="1"/>
</dbReference>
<reference evidence="2" key="1">
    <citation type="submission" date="2023-05" db="EMBL/GenBank/DDBJ databases">
        <title>High-quality long-read genome of Scophthalmus maximus.</title>
        <authorList>
            <person name="Lien S."/>
            <person name="Martinez P."/>
        </authorList>
    </citation>
    <scope>NUCLEOTIDE SEQUENCE [LARGE SCALE GENOMIC DNA]</scope>
</reference>
<evidence type="ECO:0000256" key="1">
    <source>
        <dbReference type="SAM" id="SignalP"/>
    </source>
</evidence>
<evidence type="ECO:0000313" key="3">
    <source>
        <dbReference type="Proteomes" id="UP000694558"/>
    </source>
</evidence>
<accession>A0A8D3BAA5</accession>
<name>A0A8D3BAA5_SCOMX</name>
<dbReference type="Proteomes" id="UP000694558">
    <property type="component" value="Chromosome 16"/>
</dbReference>
<proteinExistence type="predicted"/>
<dbReference type="AlphaFoldDB" id="A0A8D3BAA5"/>
<feature type="chain" id="PRO_5034451710" evidence="1">
    <location>
        <begin position="18"/>
        <end position="52"/>
    </location>
</feature>
<keyword evidence="1" id="KW-0732">Signal</keyword>
<dbReference type="InterPro" id="IPR045860">
    <property type="entry name" value="Snake_toxin-like_sf"/>
</dbReference>